<sequence>MGDCERKCNNGSHDRDVQEPSSERTVTDANWDVQLRGSSCSPFLGLQMREPNRHHSSNTRIHDRQVLLLFRMLYNRTSLLRRLLWWMQFRGEQIGKQLRHRFVILGGTQLAIFELQ</sequence>
<dbReference type="EMBL" id="HBEF01021685">
    <property type="protein sequence ID" value="CAD8341291.1"/>
    <property type="molecule type" value="Transcribed_RNA"/>
</dbReference>
<reference evidence="2" key="1">
    <citation type="submission" date="2021-01" db="EMBL/GenBank/DDBJ databases">
        <authorList>
            <person name="Corre E."/>
            <person name="Pelletier E."/>
            <person name="Niang G."/>
            <person name="Scheremetjew M."/>
            <person name="Finn R."/>
            <person name="Kale V."/>
            <person name="Holt S."/>
            <person name="Cochrane G."/>
            <person name="Meng A."/>
            <person name="Brown T."/>
            <person name="Cohen L."/>
        </authorList>
    </citation>
    <scope>NUCLEOTIDE SEQUENCE</scope>
    <source>
        <strain evidence="2">CCMP3328</strain>
    </source>
</reference>
<evidence type="ECO:0000256" key="1">
    <source>
        <dbReference type="SAM" id="MobiDB-lite"/>
    </source>
</evidence>
<dbReference type="AlphaFoldDB" id="A0A7R9ZRF0"/>
<proteinExistence type="predicted"/>
<accession>A0A7R9ZRF0</accession>
<evidence type="ECO:0000313" key="2">
    <source>
        <dbReference type="EMBL" id="CAD8341291.1"/>
    </source>
</evidence>
<organism evidence="2">
    <name type="scientific">Craspedostauros australis</name>
    <dbReference type="NCBI Taxonomy" id="1486917"/>
    <lineage>
        <taxon>Eukaryota</taxon>
        <taxon>Sar</taxon>
        <taxon>Stramenopiles</taxon>
        <taxon>Ochrophyta</taxon>
        <taxon>Bacillariophyta</taxon>
        <taxon>Bacillariophyceae</taxon>
        <taxon>Bacillariophycidae</taxon>
        <taxon>Naviculales</taxon>
        <taxon>Naviculaceae</taxon>
        <taxon>Craspedostauros</taxon>
    </lineage>
</organism>
<feature type="compositionally biased region" description="Basic and acidic residues" evidence="1">
    <location>
        <begin position="1"/>
        <end position="26"/>
    </location>
</feature>
<gene>
    <name evidence="2" type="ORF">CAUS1442_LOCUS13426</name>
</gene>
<protein>
    <submittedName>
        <fullName evidence="2">Uncharacterized protein</fullName>
    </submittedName>
</protein>
<feature type="region of interest" description="Disordered" evidence="1">
    <location>
        <begin position="1"/>
        <end position="28"/>
    </location>
</feature>
<name>A0A7R9ZRF0_9STRA</name>